<evidence type="ECO:0000313" key="15">
    <source>
        <dbReference type="EMBL" id="EAR60102.1"/>
    </source>
</evidence>
<dbReference type="SUPFAM" id="SSF69572">
    <property type="entry name" value="Activating enzymes of the ubiquitin-like proteins"/>
    <property type="match status" value="1"/>
</dbReference>
<dbReference type="EC" id="2.7.7.80" evidence="9"/>
<dbReference type="AlphaFoldDB" id="A0A7U8GQ94"/>
<dbReference type="GO" id="GO:0005829">
    <property type="term" value="C:cytosol"/>
    <property type="evidence" value="ECO:0007669"/>
    <property type="project" value="TreeGrafter"/>
</dbReference>
<evidence type="ECO:0000256" key="3">
    <source>
        <dbReference type="ARBA" id="ARBA00022679"/>
    </source>
</evidence>
<dbReference type="InterPro" id="IPR035985">
    <property type="entry name" value="Ubiquitin-activating_enz"/>
</dbReference>
<evidence type="ECO:0000256" key="10">
    <source>
        <dbReference type="ARBA" id="ARBA00073635"/>
    </source>
</evidence>
<evidence type="ECO:0000256" key="12">
    <source>
        <dbReference type="ARBA" id="ARBA00075328"/>
    </source>
</evidence>
<comment type="function">
    <text evidence="7">Catalyzes the adenylation by ATP of the carboxyl group of the C-terminal glycine of sulfur carrier protein MoaD.</text>
</comment>
<comment type="caution">
    <text evidence="15">The sequence shown here is derived from an EMBL/GenBank/DDBJ whole genome shotgun (WGS) entry which is preliminary data.</text>
</comment>
<gene>
    <name evidence="15" type="ORF">MED92_17222</name>
</gene>
<evidence type="ECO:0000256" key="1">
    <source>
        <dbReference type="ARBA" id="ARBA00005046"/>
    </source>
</evidence>
<organism evidence="15 16">
    <name type="scientific">Neptuniibacter caesariensis</name>
    <dbReference type="NCBI Taxonomy" id="207954"/>
    <lineage>
        <taxon>Bacteria</taxon>
        <taxon>Pseudomonadati</taxon>
        <taxon>Pseudomonadota</taxon>
        <taxon>Gammaproteobacteria</taxon>
        <taxon>Oceanospirillales</taxon>
        <taxon>Oceanospirillaceae</taxon>
        <taxon>Neptuniibacter</taxon>
    </lineage>
</organism>
<dbReference type="Pfam" id="PF00899">
    <property type="entry name" value="ThiF"/>
    <property type="match status" value="1"/>
</dbReference>
<feature type="domain" description="THIF-type NAD/FAD binding fold" evidence="14">
    <location>
        <begin position="10"/>
        <end position="245"/>
    </location>
</feature>
<evidence type="ECO:0000256" key="6">
    <source>
        <dbReference type="ARBA" id="ARBA00052218"/>
    </source>
</evidence>
<evidence type="ECO:0000256" key="8">
    <source>
        <dbReference type="ARBA" id="ARBA00063809"/>
    </source>
</evidence>
<dbReference type="GO" id="GO:0008146">
    <property type="term" value="F:sulfotransferase activity"/>
    <property type="evidence" value="ECO:0007669"/>
    <property type="project" value="TreeGrafter"/>
</dbReference>
<dbReference type="CDD" id="cd00757">
    <property type="entry name" value="ThiF_MoeB_HesA_family"/>
    <property type="match status" value="1"/>
</dbReference>
<name>A0A7U8GQ94_NEPCE</name>
<evidence type="ECO:0000256" key="11">
    <source>
        <dbReference type="ARBA" id="ARBA00075110"/>
    </source>
</evidence>
<sequence>MLSDEQLLRYSRQIMLPDVDINGQEIWLNSTVLIIGLGGLGSPVAMYLAAAGVGELILVDDDEVELSNLQRQIAHNTKRIGAPKVDSARNTIASLNPDTRVKALYERLDDDALDRLIATVDLVVDCTDNFTTRFAINRACFNNKKPLVSGAAIRMEGQVAVYDPLKPESPCYQCLYKEGSDEALTCSESGVLSPLVGIIGSVQALEALKVLASVGESLAGRLLLLDAKTMDWRSLKLRRDPECSVCAHLHKEESEHDK</sequence>
<evidence type="ECO:0000256" key="9">
    <source>
        <dbReference type="ARBA" id="ARBA00066884"/>
    </source>
</evidence>
<dbReference type="NCBIfam" id="NF004281">
    <property type="entry name" value="PRK05690.1"/>
    <property type="match status" value="1"/>
</dbReference>
<dbReference type="Proteomes" id="UP000002171">
    <property type="component" value="Unassembled WGS sequence"/>
</dbReference>
<comment type="pathway">
    <text evidence="1">Cofactor biosynthesis; molybdopterin biosynthesis.</text>
</comment>
<evidence type="ECO:0000256" key="5">
    <source>
        <dbReference type="ARBA" id="ARBA00022840"/>
    </source>
</evidence>
<dbReference type="GO" id="GO:0008641">
    <property type="term" value="F:ubiquitin-like modifier activating enzyme activity"/>
    <property type="evidence" value="ECO:0007669"/>
    <property type="project" value="InterPro"/>
</dbReference>
<comment type="similarity">
    <text evidence="2">Belongs to the HesA/MoeB/ThiF family.</text>
</comment>
<dbReference type="InterPro" id="IPR000594">
    <property type="entry name" value="ThiF_NAD_FAD-bd"/>
</dbReference>
<dbReference type="Gene3D" id="3.40.50.720">
    <property type="entry name" value="NAD(P)-binding Rossmann-like Domain"/>
    <property type="match status" value="1"/>
</dbReference>
<dbReference type="InterPro" id="IPR045886">
    <property type="entry name" value="ThiF/MoeB/HesA"/>
</dbReference>
<dbReference type="GO" id="GO:0005524">
    <property type="term" value="F:ATP binding"/>
    <property type="evidence" value="ECO:0007669"/>
    <property type="project" value="UniProtKB-KW"/>
</dbReference>
<dbReference type="PANTHER" id="PTHR10953:SF194">
    <property type="entry name" value="MOLYBDOPTERIN-SYNTHASE ADENYLYLTRANSFERASE"/>
    <property type="match status" value="1"/>
</dbReference>
<dbReference type="FunFam" id="3.40.50.720:FF:000033">
    <property type="entry name" value="Adenylyltransferase and sulfurtransferase MOCS3"/>
    <property type="match status" value="1"/>
</dbReference>
<evidence type="ECO:0000256" key="13">
    <source>
        <dbReference type="ARBA" id="ARBA00078531"/>
    </source>
</evidence>
<dbReference type="GO" id="GO:0061605">
    <property type="term" value="F:molybdopterin-synthase adenylyltransferase activity"/>
    <property type="evidence" value="ECO:0007669"/>
    <property type="project" value="UniProtKB-EC"/>
</dbReference>
<keyword evidence="5" id="KW-0067">ATP-binding</keyword>
<keyword evidence="16" id="KW-1185">Reference proteome</keyword>
<proteinExistence type="inferred from homology"/>
<comment type="catalytic activity">
    <reaction evidence="6">
        <text>[molybdopterin-synthase sulfur-carrier protein]-C-terminal Gly-Gly + ATP + H(+) = [molybdopterin-synthase sulfur-carrier protein]-C-terminal Gly-Gly-AMP + diphosphate</text>
        <dbReference type="Rhea" id="RHEA:43616"/>
        <dbReference type="Rhea" id="RHEA-COMP:12159"/>
        <dbReference type="Rhea" id="RHEA-COMP:12202"/>
        <dbReference type="ChEBI" id="CHEBI:15378"/>
        <dbReference type="ChEBI" id="CHEBI:30616"/>
        <dbReference type="ChEBI" id="CHEBI:33019"/>
        <dbReference type="ChEBI" id="CHEBI:90618"/>
        <dbReference type="ChEBI" id="CHEBI:90778"/>
        <dbReference type="EC" id="2.7.7.80"/>
    </reaction>
</comment>
<dbReference type="RefSeq" id="WP_007021109.1">
    <property type="nucleotide sequence ID" value="NZ_CH724125.1"/>
</dbReference>
<dbReference type="PANTHER" id="PTHR10953">
    <property type="entry name" value="UBIQUITIN-ACTIVATING ENZYME E1"/>
    <property type="match status" value="1"/>
</dbReference>
<keyword evidence="3" id="KW-0808">Transferase</keyword>
<dbReference type="OrthoDB" id="9804286at2"/>
<comment type="subunit">
    <text evidence="8">Homodimer. Forms a stable heterotetrameric complex of 2 MoeB and 2 MoaD during adenylation of MoaD.</text>
</comment>
<evidence type="ECO:0000256" key="2">
    <source>
        <dbReference type="ARBA" id="ARBA00009919"/>
    </source>
</evidence>
<keyword evidence="4" id="KW-0547">Nucleotide-binding</keyword>
<dbReference type="EMBL" id="AAOW01000024">
    <property type="protein sequence ID" value="EAR60102.1"/>
    <property type="molecule type" value="Genomic_DNA"/>
</dbReference>
<accession>A0A7U8GQ94</accession>
<evidence type="ECO:0000259" key="14">
    <source>
        <dbReference type="Pfam" id="PF00899"/>
    </source>
</evidence>
<reference evidence="15 16" key="1">
    <citation type="submission" date="2006-02" db="EMBL/GenBank/DDBJ databases">
        <authorList>
            <person name="Pinhassi J."/>
            <person name="Pedros-Alio C."/>
            <person name="Ferriera S."/>
            <person name="Johnson J."/>
            <person name="Kravitz S."/>
            <person name="Halpern A."/>
            <person name="Remington K."/>
            <person name="Beeson K."/>
            <person name="Tran B."/>
            <person name="Rogers Y.-H."/>
            <person name="Friedman R."/>
            <person name="Venter J.C."/>
        </authorList>
    </citation>
    <scope>NUCLEOTIDE SEQUENCE [LARGE SCALE GENOMIC DNA]</scope>
    <source>
        <strain evidence="15 16">MED92</strain>
    </source>
</reference>
<protein>
    <recommendedName>
        <fullName evidence="10">Molybdopterin-synthase adenylyltransferase</fullName>
        <ecNumber evidence="9">2.7.7.80</ecNumber>
    </recommendedName>
    <alternativeName>
        <fullName evidence="13">MoaD protein adenylase</fullName>
    </alternativeName>
    <alternativeName>
        <fullName evidence="11">Molybdopterin-converting factor subunit 1 adenylase</fullName>
    </alternativeName>
    <alternativeName>
        <fullName evidence="12">Sulfur carrier protein MoaD adenylyltransferase</fullName>
    </alternativeName>
</protein>
<evidence type="ECO:0000256" key="4">
    <source>
        <dbReference type="ARBA" id="ARBA00022741"/>
    </source>
</evidence>
<evidence type="ECO:0000313" key="16">
    <source>
        <dbReference type="Proteomes" id="UP000002171"/>
    </source>
</evidence>
<dbReference type="GO" id="GO:0004792">
    <property type="term" value="F:thiosulfate-cyanide sulfurtransferase activity"/>
    <property type="evidence" value="ECO:0007669"/>
    <property type="project" value="TreeGrafter"/>
</dbReference>
<evidence type="ECO:0000256" key="7">
    <source>
        <dbReference type="ARBA" id="ARBA00055169"/>
    </source>
</evidence>